<dbReference type="InterPro" id="IPR036188">
    <property type="entry name" value="FAD/NAD-bd_sf"/>
</dbReference>
<dbReference type="SUPFAM" id="SSF51905">
    <property type="entry name" value="FAD/NAD(P)-binding domain"/>
    <property type="match status" value="1"/>
</dbReference>
<sequence length="465" mass="50932">MKTLASLSFCLALAAGLPNVRDQFDPASYSSSNIITRDVAVVGGGSSGTYGAINLKRRCKTVVVIEKQNRLGGPVESYTDAASGNATDYGVQAYWNISLTRDYFGYLGVNYINMSSPLSETISADFRTGQEVQGVGQSSANYSLWEAQLAKYPTLSYSWDLPYPVPSDLLLSFSDFVAKYNLQDEAYDIFQDASGFSSLLQRPTVDVMKIVSEYYLNSAQGNGVVTKDHNNTEIYALALQKLGQDALLSSTVIASSRSASNTSYPIRLVVNTPTGPKLIQAQKLLISIPPILSNLAPLDLDATEISLFSQWTYSNYYAMLINNTGLPSGYRFKNVVADNSTYHIPATPAPYFVSETHIQGLWYVWYTSPSPLTQQAVEADIARTLGRLRKTANSTSSVTPTFVEFKDNSPFTVVPPRDALANGFYEKIKGLQGKRNTWYTGAAWASSESPVLWNFTSNLLPEITA</sequence>
<dbReference type="Pfam" id="PF13450">
    <property type="entry name" value="NAD_binding_8"/>
    <property type="match status" value="1"/>
</dbReference>
<keyword evidence="1" id="KW-0732">Signal</keyword>
<name>A0AAI9EG65_9PEZI</name>
<reference evidence="2" key="1">
    <citation type="submission" date="2023-11" db="EMBL/GenBank/DDBJ databases">
        <authorList>
            <person name="Alioto T."/>
            <person name="Alioto T."/>
            <person name="Gomez Garrido J."/>
        </authorList>
    </citation>
    <scope>NUCLEOTIDE SEQUENCE</scope>
</reference>
<dbReference type="Gene3D" id="1.10.405.20">
    <property type="match status" value="1"/>
</dbReference>
<accession>A0AAI9EG65</accession>
<protein>
    <submittedName>
        <fullName evidence="2">Beta-cyclopiazonate dehydrogenase</fullName>
    </submittedName>
</protein>
<evidence type="ECO:0000313" key="2">
    <source>
        <dbReference type="EMBL" id="CAK4034990.1"/>
    </source>
</evidence>
<evidence type="ECO:0000313" key="3">
    <source>
        <dbReference type="Proteomes" id="UP001296104"/>
    </source>
</evidence>
<feature type="signal peptide" evidence="1">
    <location>
        <begin position="1"/>
        <end position="16"/>
    </location>
</feature>
<proteinExistence type="predicted"/>
<dbReference type="AlphaFoldDB" id="A0AAI9EG65"/>
<comment type="caution">
    <text evidence="2">The sequence shown here is derived from an EMBL/GenBank/DDBJ whole genome shotgun (WGS) entry which is preliminary data.</text>
</comment>
<dbReference type="Proteomes" id="UP001296104">
    <property type="component" value="Unassembled WGS sequence"/>
</dbReference>
<dbReference type="EMBL" id="CAVMBE010000162">
    <property type="protein sequence ID" value="CAK4034990.1"/>
    <property type="molecule type" value="Genomic_DNA"/>
</dbReference>
<gene>
    <name evidence="2" type="ORF">LECACI_7A010148</name>
</gene>
<dbReference type="Gene3D" id="3.50.50.60">
    <property type="entry name" value="FAD/NAD(P)-binding domain"/>
    <property type="match status" value="1"/>
</dbReference>
<keyword evidence="3" id="KW-1185">Reference proteome</keyword>
<organism evidence="2 3">
    <name type="scientific">Lecanosticta acicola</name>
    <dbReference type="NCBI Taxonomy" id="111012"/>
    <lineage>
        <taxon>Eukaryota</taxon>
        <taxon>Fungi</taxon>
        <taxon>Dikarya</taxon>
        <taxon>Ascomycota</taxon>
        <taxon>Pezizomycotina</taxon>
        <taxon>Dothideomycetes</taxon>
        <taxon>Dothideomycetidae</taxon>
        <taxon>Mycosphaerellales</taxon>
        <taxon>Mycosphaerellaceae</taxon>
        <taxon>Lecanosticta</taxon>
    </lineage>
</organism>
<dbReference type="Gene3D" id="3.30.70.1990">
    <property type="match status" value="1"/>
</dbReference>
<feature type="chain" id="PRO_5042601382" evidence="1">
    <location>
        <begin position="17"/>
        <end position="465"/>
    </location>
</feature>
<evidence type="ECO:0000256" key="1">
    <source>
        <dbReference type="SAM" id="SignalP"/>
    </source>
</evidence>